<sequence length="199" mass="21892">MMKKILIIGATGSIGSEVTAHLLDEMDTQLTLLARHVNQPNQERVTWVQGDATNLVQLEKVMRNQDAVFVAVSGQLAQVAKAVVTTMTKLQIHKLVFIASMGIYNEIPASIGASGNLASNGMLQAYRQAADIVTESTLNYTVIRPGWFDQGSHDYEVTGRNEPFGGHDVSRWAIADLVRRVLEDEQLYARTSVGINRPQ</sequence>
<dbReference type="Gene3D" id="3.40.50.720">
    <property type="entry name" value="NAD(P)-binding Rossmann-like Domain"/>
    <property type="match status" value="1"/>
</dbReference>
<dbReference type="EC" id="1.2.1.70" evidence="2"/>
<name>A0AAE8LWK9_LATSK</name>
<dbReference type="InterPro" id="IPR051606">
    <property type="entry name" value="Polyketide_Oxido-like"/>
</dbReference>
<dbReference type="EMBL" id="OKRC01000008">
    <property type="protein sequence ID" value="SPE22317.1"/>
    <property type="molecule type" value="Genomic_DNA"/>
</dbReference>
<keyword evidence="2" id="KW-0560">Oxidoreductase</keyword>
<gene>
    <name evidence="2" type="primary">hemA</name>
    <name evidence="2" type="ORF">LAS9267_01654</name>
</gene>
<dbReference type="Proteomes" id="UP000239650">
    <property type="component" value="Unassembled WGS sequence"/>
</dbReference>
<evidence type="ECO:0000313" key="2">
    <source>
        <dbReference type="EMBL" id="SPE22317.1"/>
    </source>
</evidence>
<reference evidence="2 3" key="1">
    <citation type="submission" date="2018-02" db="EMBL/GenBank/DDBJ databases">
        <authorList>
            <person name="Rodrigo-Torres L."/>
            <person name="Arahal R. D."/>
            <person name="Lucena T."/>
        </authorList>
    </citation>
    <scope>NUCLEOTIDE SEQUENCE [LARGE SCALE GENOMIC DNA]</scope>
    <source>
        <strain evidence="2 3">CECT 9267</strain>
    </source>
</reference>
<comment type="caution">
    <text evidence="2">The sequence shown here is derived from an EMBL/GenBank/DDBJ whole genome shotgun (WGS) entry which is preliminary data.</text>
</comment>
<dbReference type="AlphaFoldDB" id="A0AAE8LWK9"/>
<dbReference type="InterPro" id="IPR036291">
    <property type="entry name" value="NAD(P)-bd_dom_sf"/>
</dbReference>
<dbReference type="GO" id="GO:0004074">
    <property type="term" value="F:biliverdin reductase [NAD(P)H] activity"/>
    <property type="evidence" value="ECO:0007669"/>
    <property type="project" value="TreeGrafter"/>
</dbReference>
<organism evidence="2 3">
    <name type="scientific">Latilactobacillus sakei</name>
    <name type="common">Lactobacillus sakei</name>
    <dbReference type="NCBI Taxonomy" id="1599"/>
    <lineage>
        <taxon>Bacteria</taxon>
        <taxon>Bacillati</taxon>
        <taxon>Bacillota</taxon>
        <taxon>Bacilli</taxon>
        <taxon>Lactobacillales</taxon>
        <taxon>Lactobacillaceae</taxon>
        <taxon>Latilactobacillus</taxon>
    </lineage>
</organism>
<evidence type="ECO:0000313" key="3">
    <source>
        <dbReference type="Proteomes" id="UP000239650"/>
    </source>
</evidence>
<dbReference type="InterPro" id="IPR016040">
    <property type="entry name" value="NAD(P)-bd_dom"/>
</dbReference>
<dbReference type="PANTHER" id="PTHR43355">
    <property type="entry name" value="FLAVIN REDUCTASE (NADPH)"/>
    <property type="match status" value="1"/>
</dbReference>
<dbReference type="SUPFAM" id="SSF51735">
    <property type="entry name" value="NAD(P)-binding Rossmann-fold domains"/>
    <property type="match status" value="1"/>
</dbReference>
<feature type="domain" description="NAD(P)-binding" evidence="1">
    <location>
        <begin position="9"/>
        <end position="184"/>
    </location>
</feature>
<dbReference type="Pfam" id="PF13460">
    <property type="entry name" value="NAD_binding_10"/>
    <property type="match status" value="1"/>
</dbReference>
<evidence type="ECO:0000259" key="1">
    <source>
        <dbReference type="Pfam" id="PF13460"/>
    </source>
</evidence>
<dbReference type="GO" id="GO:0042602">
    <property type="term" value="F:riboflavin reductase (NADPH) activity"/>
    <property type="evidence" value="ECO:0007669"/>
    <property type="project" value="TreeGrafter"/>
</dbReference>
<dbReference type="PANTHER" id="PTHR43355:SF2">
    <property type="entry name" value="FLAVIN REDUCTASE (NADPH)"/>
    <property type="match status" value="1"/>
</dbReference>
<dbReference type="GO" id="GO:0008883">
    <property type="term" value="F:glutamyl-tRNA reductase activity"/>
    <property type="evidence" value="ECO:0007669"/>
    <property type="project" value="UniProtKB-EC"/>
</dbReference>
<protein>
    <submittedName>
        <fullName evidence="2">Glutamyl-tRNA reductase</fullName>
        <ecNumber evidence="2">1.2.1.70</ecNumber>
    </submittedName>
</protein>
<accession>A0AAE8LWK9</accession>
<proteinExistence type="predicted"/>